<reference key="2">
    <citation type="submission" date="2010-11" db="EMBL/GenBank/DDBJ databases">
        <authorList>
            <person name="Lin H."/>
            <person name="Doddapaneni H.V."/>
            <person name="Lou B."/>
            <person name="Civerolo E.L."/>
            <person name="Chen C."/>
            <person name="Duan Y."/>
            <person name="Zhou L."/>
            <person name="Glynn J."/>
        </authorList>
    </citation>
    <scope>NUCLEOTIDE SEQUENCE</scope>
    <source>
        <strain>CLso-ZC1</strain>
    </source>
</reference>
<dbReference type="STRING" id="658172.CKC_02865"/>
<protein>
    <submittedName>
        <fullName evidence="1">Uncharacterized protein</fullName>
    </submittedName>
</protein>
<reference evidence="1 2" key="3">
    <citation type="journal article" date="2011" name="PLoS ONE">
        <title>The Complete Genome Sequence of 'Candidatus Liberibacter solanacearum', the Bacterium Associated with Potato Zebra Chip Disease.</title>
        <authorList>
            <person name="Lin H."/>
            <person name="Lou B."/>
            <person name="Glynn J.M."/>
            <person name="Doddapaneni H."/>
            <person name="Civerolo E.L."/>
            <person name="Chen C."/>
            <person name="Duan Y."/>
            <person name="Zhou L."/>
            <person name="Vahling C.M."/>
        </authorList>
    </citation>
    <scope>NUCLEOTIDE SEQUENCE [LARGE SCALE GENOMIC DNA]</scope>
    <source>
        <strain evidence="1 2">CLso-ZC1</strain>
    </source>
</reference>
<reference evidence="2" key="1">
    <citation type="submission" date="2010-11" db="EMBL/GenBank/DDBJ databases">
        <title>Complete genome sequence of Candidatus Liberibacter solanacearum CLso-ZC1.</title>
        <authorList>
            <person name="Lin H."/>
            <person name="Doddapaneni H.V."/>
            <person name="Lou B."/>
            <person name="Civerolo E.L."/>
            <person name="Chen C."/>
            <person name="Duan Y."/>
            <person name="Zhou L."/>
            <person name="Glynn J."/>
        </authorList>
    </citation>
    <scope>NUCLEOTIDE SEQUENCE [LARGE SCALE GENOMIC DNA]</scope>
    <source>
        <strain evidence="2">CLso-ZC1</strain>
    </source>
</reference>
<evidence type="ECO:0000313" key="2">
    <source>
        <dbReference type="Proteomes" id="UP000007038"/>
    </source>
</evidence>
<dbReference type="KEGG" id="lso:CKC_02865"/>
<accession>E4UD82</accession>
<dbReference type="HOGENOM" id="CLU_3201629_0_0_5"/>
<proteinExistence type="predicted"/>
<organism evidence="1 2">
    <name type="scientific">Liberibacter solanacearum (strain CLso-ZC1)</name>
    <dbReference type="NCBI Taxonomy" id="658172"/>
    <lineage>
        <taxon>Bacteria</taxon>
        <taxon>Pseudomonadati</taxon>
        <taxon>Pseudomonadota</taxon>
        <taxon>Alphaproteobacteria</taxon>
        <taxon>Hyphomicrobiales</taxon>
        <taxon>Rhizobiaceae</taxon>
        <taxon>Liberibacter</taxon>
    </lineage>
</organism>
<dbReference type="AlphaFoldDB" id="E4UD82"/>
<dbReference type="EMBL" id="CP002371">
    <property type="protein sequence ID" value="ADR52322.1"/>
    <property type="molecule type" value="Genomic_DNA"/>
</dbReference>
<gene>
    <name evidence="1" type="ordered locus">CKC_02865</name>
</gene>
<dbReference type="Proteomes" id="UP000007038">
    <property type="component" value="Chromosome"/>
</dbReference>
<name>E4UD82_LIBSC</name>
<evidence type="ECO:0000313" key="1">
    <source>
        <dbReference type="EMBL" id="ADR52322.1"/>
    </source>
</evidence>
<sequence>MQGGLFSALRFFPSVFDGVLEYLMQKQSIEYDKMKPEQTRIQSAT</sequence>